<name>A0ABP4UVF6_9ACTN</name>
<dbReference type="NCBIfam" id="TIGR01552">
    <property type="entry name" value="phd_fam"/>
    <property type="match status" value="1"/>
</dbReference>
<dbReference type="InterPro" id="IPR036165">
    <property type="entry name" value="YefM-like_sf"/>
</dbReference>
<evidence type="ECO:0008006" key="5">
    <source>
        <dbReference type="Google" id="ProtNLM"/>
    </source>
</evidence>
<proteinExistence type="inferred from homology"/>
<reference evidence="4" key="1">
    <citation type="journal article" date="2019" name="Int. J. Syst. Evol. Microbiol.">
        <title>The Global Catalogue of Microorganisms (GCM) 10K type strain sequencing project: providing services to taxonomists for standard genome sequencing and annotation.</title>
        <authorList>
            <consortium name="The Broad Institute Genomics Platform"/>
            <consortium name="The Broad Institute Genome Sequencing Center for Infectious Disease"/>
            <person name="Wu L."/>
            <person name="Ma J."/>
        </authorList>
    </citation>
    <scope>NUCLEOTIDE SEQUENCE [LARGE SCALE GENOMIC DNA]</scope>
    <source>
        <strain evidence="4">JCM 14718</strain>
    </source>
</reference>
<evidence type="ECO:0000313" key="3">
    <source>
        <dbReference type="EMBL" id="GAA1712085.1"/>
    </source>
</evidence>
<gene>
    <name evidence="3" type="ORF">GCM10009765_71540</name>
</gene>
<evidence type="ECO:0000313" key="4">
    <source>
        <dbReference type="Proteomes" id="UP001500618"/>
    </source>
</evidence>
<accession>A0ABP4UVF6</accession>
<feature type="compositionally biased region" description="Basic and acidic residues" evidence="2">
    <location>
        <begin position="92"/>
        <end position="103"/>
    </location>
</feature>
<evidence type="ECO:0000256" key="1">
    <source>
        <dbReference type="ARBA" id="ARBA00009981"/>
    </source>
</evidence>
<sequence length="103" mass="11626">MISQRELRNDNASIMTRVEQGESFVVTRNGVPIADLIPHQPQRKRRFVPIGEIATALADMPEWDVASWHQERAELDEVLDDAAGSASFDDDPWQHAARDTNQS</sequence>
<comment type="caution">
    <text evidence="3">The sequence shown here is derived from an EMBL/GenBank/DDBJ whole genome shotgun (WGS) entry which is preliminary data.</text>
</comment>
<organism evidence="3 4">
    <name type="scientific">Fodinicola feengrottensis</name>
    <dbReference type="NCBI Taxonomy" id="435914"/>
    <lineage>
        <taxon>Bacteria</taxon>
        <taxon>Bacillati</taxon>
        <taxon>Actinomycetota</taxon>
        <taxon>Actinomycetes</taxon>
        <taxon>Mycobacteriales</taxon>
        <taxon>Fodinicola</taxon>
    </lineage>
</organism>
<dbReference type="EMBL" id="BAAANY010000037">
    <property type="protein sequence ID" value="GAA1712085.1"/>
    <property type="molecule type" value="Genomic_DNA"/>
</dbReference>
<protein>
    <recommendedName>
        <fullName evidence="5">Antitoxin</fullName>
    </recommendedName>
</protein>
<comment type="similarity">
    <text evidence="1">Belongs to the phD/YefM antitoxin family.</text>
</comment>
<dbReference type="Gene3D" id="3.40.1620.10">
    <property type="entry name" value="YefM-like domain"/>
    <property type="match status" value="1"/>
</dbReference>
<dbReference type="SUPFAM" id="SSF143120">
    <property type="entry name" value="YefM-like"/>
    <property type="match status" value="1"/>
</dbReference>
<feature type="region of interest" description="Disordered" evidence="2">
    <location>
        <begin position="81"/>
        <end position="103"/>
    </location>
</feature>
<keyword evidence="4" id="KW-1185">Reference proteome</keyword>
<dbReference type="Proteomes" id="UP001500618">
    <property type="component" value="Unassembled WGS sequence"/>
</dbReference>
<evidence type="ECO:0000256" key="2">
    <source>
        <dbReference type="SAM" id="MobiDB-lite"/>
    </source>
</evidence>